<dbReference type="EMBL" id="UZAH01032725">
    <property type="protein sequence ID" value="VDP23501.1"/>
    <property type="molecule type" value="Genomic_DNA"/>
</dbReference>
<organism evidence="2 3">
    <name type="scientific">Heligmosomoides polygyrus</name>
    <name type="common">Parasitic roundworm</name>
    <dbReference type="NCBI Taxonomy" id="6339"/>
    <lineage>
        <taxon>Eukaryota</taxon>
        <taxon>Metazoa</taxon>
        <taxon>Ecdysozoa</taxon>
        <taxon>Nematoda</taxon>
        <taxon>Chromadorea</taxon>
        <taxon>Rhabditida</taxon>
        <taxon>Rhabditina</taxon>
        <taxon>Rhabditomorpha</taxon>
        <taxon>Strongyloidea</taxon>
        <taxon>Heligmosomidae</taxon>
        <taxon>Heligmosomoides</taxon>
    </lineage>
</organism>
<dbReference type="GO" id="GO:0003676">
    <property type="term" value="F:nucleic acid binding"/>
    <property type="evidence" value="ECO:0007669"/>
    <property type="project" value="InterPro"/>
</dbReference>
<protein>
    <submittedName>
        <fullName evidence="1 3">Uncharacterized protein</fullName>
    </submittedName>
</protein>
<gene>
    <name evidence="1" type="ORF">HPBE_LOCUS21132</name>
</gene>
<proteinExistence type="predicted"/>
<keyword evidence="2" id="KW-1185">Reference proteome</keyword>
<dbReference type="PANTHER" id="PTHR46068">
    <property type="entry name" value="PROTEIN CBG27172"/>
    <property type="match status" value="1"/>
</dbReference>
<dbReference type="Gene3D" id="3.30.420.10">
    <property type="entry name" value="Ribonuclease H-like superfamily/Ribonuclease H"/>
    <property type="match status" value="1"/>
</dbReference>
<dbReference type="Proteomes" id="UP000050761">
    <property type="component" value="Unassembled WGS sequence"/>
</dbReference>
<reference evidence="3" key="2">
    <citation type="submission" date="2019-09" db="UniProtKB">
        <authorList>
            <consortium name="WormBaseParasite"/>
        </authorList>
    </citation>
    <scope>IDENTIFICATION</scope>
</reference>
<name>A0A183GFG3_HELPZ</name>
<accession>A0A183GFG3</accession>
<evidence type="ECO:0000313" key="1">
    <source>
        <dbReference type="EMBL" id="VDP23501.1"/>
    </source>
</evidence>
<dbReference type="PANTHER" id="PTHR46068:SF1">
    <property type="entry name" value="TRANSPOSASE IS30-LIKE HTH DOMAIN-CONTAINING PROTEIN"/>
    <property type="match status" value="1"/>
</dbReference>
<dbReference type="WBParaSite" id="HPBE_0002113301-mRNA-1">
    <property type="protein sequence ID" value="HPBE_0002113301-mRNA-1"/>
    <property type="gene ID" value="HPBE_0002113301"/>
</dbReference>
<evidence type="ECO:0000313" key="2">
    <source>
        <dbReference type="Proteomes" id="UP000050761"/>
    </source>
</evidence>
<sequence>MVNEEDSQGKLKKFPYRLQKCQLLTDTMKKSRLERCTRLLQRFTVARARDFVFSDEKIFTLSLAFNSQNERIIGDSLADGTAKGRFQESANEAQSVMVWGGVRSSGKTPLVFVEAGVKINAAVHTDILEKVLNRGPIPTLKEPTGAFNTLQLRI</sequence>
<reference evidence="1 2" key="1">
    <citation type="submission" date="2018-11" db="EMBL/GenBank/DDBJ databases">
        <authorList>
            <consortium name="Pathogen Informatics"/>
        </authorList>
    </citation>
    <scope>NUCLEOTIDE SEQUENCE [LARGE SCALE GENOMIC DNA]</scope>
</reference>
<dbReference type="AlphaFoldDB" id="A0A183GFG3"/>
<evidence type="ECO:0000313" key="3">
    <source>
        <dbReference type="WBParaSite" id="HPBE_0002113301-mRNA-1"/>
    </source>
</evidence>
<accession>A0A3P8BPW3</accession>
<dbReference type="OrthoDB" id="5823363at2759"/>
<dbReference type="InterPro" id="IPR036397">
    <property type="entry name" value="RNaseH_sf"/>
</dbReference>